<dbReference type="Proteomes" id="UP000006039">
    <property type="component" value="Unassembled WGS sequence"/>
</dbReference>
<dbReference type="HOGENOM" id="CLU_2812497_0_0_1"/>
<accession>J3NNY3</accession>
<dbReference type="GeneID" id="20343447"/>
<dbReference type="AlphaFoldDB" id="J3NNY3"/>
<evidence type="ECO:0000313" key="2">
    <source>
        <dbReference type="EMBL" id="EJT77886.1"/>
    </source>
</evidence>
<sequence>MVLDRRALPSQLTGGQKSGKKEKSASGWAGFAPLLFAVDSGDQDKGSRCREWTARQVGSRLLDPGHT</sequence>
<dbReference type="EMBL" id="GL385396">
    <property type="protein sequence ID" value="EJT77886.1"/>
    <property type="molecule type" value="Genomic_DNA"/>
</dbReference>
<evidence type="ECO:0000313" key="4">
    <source>
        <dbReference type="Proteomes" id="UP000006039"/>
    </source>
</evidence>
<evidence type="ECO:0000313" key="3">
    <source>
        <dbReference type="EnsemblFungi" id="EJT77886"/>
    </source>
</evidence>
<reference evidence="2" key="2">
    <citation type="submission" date="2010-07" db="EMBL/GenBank/DDBJ databases">
        <authorList>
            <consortium name="The Broad Institute Genome Sequencing Platform"/>
            <consortium name="Broad Institute Genome Sequencing Center for Infectious Disease"/>
            <person name="Ma L.-J."/>
            <person name="Dead R."/>
            <person name="Young S."/>
            <person name="Zeng Q."/>
            <person name="Koehrsen M."/>
            <person name="Alvarado L."/>
            <person name="Berlin A."/>
            <person name="Chapman S.B."/>
            <person name="Chen Z."/>
            <person name="Freedman E."/>
            <person name="Gellesch M."/>
            <person name="Goldberg J."/>
            <person name="Griggs A."/>
            <person name="Gujja S."/>
            <person name="Heilman E.R."/>
            <person name="Heiman D."/>
            <person name="Hepburn T."/>
            <person name="Howarth C."/>
            <person name="Jen D."/>
            <person name="Larson L."/>
            <person name="Mehta T."/>
            <person name="Neiman D."/>
            <person name="Pearson M."/>
            <person name="Roberts A."/>
            <person name="Saif S."/>
            <person name="Shea T."/>
            <person name="Shenoy N."/>
            <person name="Sisk P."/>
            <person name="Stolte C."/>
            <person name="Sykes S."/>
            <person name="Walk T."/>
            <person name="White J."/>
            <person name="Yandava C."/>
            <person name="Haas B."/>
            <person name="Nusbaum C."/>
            <person name="Birren B."/>
        </authorList>
    </citation>
    <scope>NUCLEOTIDE SEQUENCE</scope>
    <source>
        <strain evidence="2">R3-111a-1</strain>
    </source>
</reference>
<organism evidence="2">
    <name type="scientific">Gaeumannomyces tritici (strain R3-111a-1)</name>
    <name type="common">Wheat and barley take-all root rot fungus</name>
    <name type="synonym">Gaeumannomyces graminis var. tritici</name>
    <dbReference type="NCBI Taxonomy" id="644352"/>
    <lineage>
        <taxon>Eukaryota</taxon>
        <taxon>Fungi</taxon>
        <taxon>Dikarya</taxon>
        <taxon>Ascomycota</taxon>
        <taxon>Pezizomycotina</taxon>
        <taxon>Sordariomycetes</taxon>
        <taxon>Sordariomycetidae</taxon>
        <taxon>Magnaporthales</taxon>
        <taxon>Magnaporthaceae</taxon>
        <taxon>Gaeumannomyces</taxon>
    </lineage>
</organism>
<name>J3NNY3_GAET3</name>
<feature type="region of interest" description="Disordered" evidence="1">
    <location>
        <begin position="1"/>
        <end position="25"/>
    </location>
</feature>
<reference evidence="3" key="4">
    <citation type="journal article" date="2015" name="G3 (Bethesda)">
        <title>Genome sequences of three phytopathogenic species of the Magnaporthaceae family of fungi.</title>
        <authorList>
            <person name="Okagaki L.H."/>
            <person name="Nunes C.C."/>
            <person name="Sailsbery J."/>
            <person name="Clay B."/>
            <person name="Brown D."/>
            <person name="John T."/>
            <person name="Oh Y."/>
            <person name="Young N."/>
            <person name="Fitzgerald M."/>
            <person name="Haas B.J."/>
            <person name="Zeng Q."/>
            <person name="Young S."/>
            <person name="Adiconis X."/>
            <person name="Fan L."/>
            <person name="Levin J.Z."/>
            <person name="Mitchell T.K."/>
            <person name="Okubara P.A."/>
            <person name="Farman M.L."/>
            <person name="Kohn L.M."/>
            <person name="Birren B."/>
            <person name="Ma L.-J."/>
            <person name="Dean R.A."/>
        </authorList>
    </citation>
    <scope>NUCLEOTIDE SEQUENCE</scope>
    <source>
        <strain evidence="3">R3-111a-1</strain>
    </source>
</reference>
<proteinExistence type="predicted"/>
<reference evidence="4" key="1">
    <citation type="submission" date="2010-07" db="EMBL/GenBank/DDBJ databases">
        <title>The genome sequence of Gaeumannomyces graminis var. tritici strain R3-111a-1.</title>
        <authorList>
            <consortium name="The Broad Institute Genome Sequencing Platform"/>
            <person name="Ma L.-J."/>
            <person name="Dead R."/>
            <person name="Young S."/>
            <person name="Zeng Q."/>
            <person name="Koehrsen M."/>
            <person name="Alvarado L."/>
            <person name="Berlin A."/>
            <person name="Chapman S.B."/>
            <person name="Chen Z."/>
            <person name="Freedman E."/>
            <person name="Gellesch M."/>
            <person name="Goldberg J."/>
            <person name="Griggs A."/>
            <person name="Gujja S."/>
            <person name="Heilman E.R."/>
            <person name="Heiman D."/>
            <person name="Hepburn T."/>
            <person name="Howarth C."/>
            <person name="Jen D."/>
            <person name="Larson L."/>
            <person name="Mehta T."/>
            <person name="Neiman D."/>
            <person name="Pearson M."/>
            <person name="Roberts A."/>
            <person name="Saif S."/>
            <person name="Shea T."/>
            <person name="Shenoy N."/>
            <person name="Sisk P."/>
            <person name="Stolte C."/>
            <person name="Sykes S."/>
            <person name="Walk T."/>
            <person name="White J."/>
            <person name="Yandava C."/>
            <person name="Haas B."/>
            <person name="Nusbaum C."/>
            <person name="Birren B."/>
        </authorList>
    </citation>
    <scope>NUCLEOTIDE SEQUENCE [LARGE SCALE GENOMIC DNA]</scope>
    <source>
        <strain evidence="4">R3-111a-1</strain>
    </source>
</reference>
<reference evidence="3" key="5">
    <citation type="submission" date="2018-04" db="UniProtKB">
        <authorList>
            <consortium name="EnsemblFungi"/>
        </authorList>
    </citation>
    <scope>IDENTIFICATION</scope>
    <source>
        <strain evidence="3">R3-111a-1</strain>
    </source>
</reference>
<dbReference type="RefSeq" id="XP_009219031.1">
    <property type="nucleotide sequence ID" value="XM_009220767.1"/>
</dbReference>
<gene>
    <name evidence="3" type="primary">20343447</name>
    <name evidence="2" type="ORF">GGTG_02989</name>
</gene>
<dbReference type="VEuPathDB" id="FungiDB:GGTG_02989"/>
<keyword evidence="4" id="KW-1185">Reference proteome</keyword>
<dbReference type="EnsemblFungi" id="EJT77886">
    <property type="protein sequence ID" value="EJT77886"/>
    <property type="gene ID" value="GGTG_02989"/>
</dbReference>
<protein>
    <submittedName>
        <fullName evidence="2 3">Uncharacterized protein</fullName>
    </submittedName>
</protein>
<reference evidence="2" key="3">
    <citation type="submission" date="2010-09" db="EMBL/GenBank/DDBJ databases">
        <title>Annotation of Gaeumannomyces graminis var. tritici R3-111a-1.</title>
        <authorList>
            <consortium name="The Broad Institute Genome Sequencing Platform"/>
            <person name="Ma L.-J."/>
            <person name="Dead R."/>
            <person name="Young S.K."/>
            <person name="Zeng Q."/>
            <person name="Gargeya S."/>
            <person name="Fitzgerald M."/>
            <person name="Haas B."/>
            <person name="Abouelleil A."/>
            <person name="Alvarado L."/>
            <person name="Arachchi H.M."/>
            <person name="Berlin A."/>
            <person name="Brown A."/>
            <person name="Chapman S.B."/>
            <person name="Chen Z."/>
            <person name="Dunbar C."/>
            <person name="Freedman E."/>
            <person name="Gearin G."/>
            <person name="Gellesch M."/>
            <person name="Goldberg J."/>
            <person name="Griggs A."/>
            <person name="Gujja S."/>
            <person name="Heiman D."/>
            <person name="Howarth C."/>
            <person name="Larson L."/>
            <person name="Lui A."/>
            <person name="MacDonald P.J.P."/>
            <person name="Mehta T."/>
            <person name="Montmayeur A."/>
            <person name="Murphy C."/>
            <person name="Neiman D."/>
            <person name="Pearson M."/>
            <person name="Priest M."/>
            <person name="Roberts A."/>
            <person name="Saif S."/>
            <person name="Shea T."/>
            <person name="Shenoy N."/>
            <person name="Sisk P."/>
            <person name="Stolte C."/>
            <person name="Sykes S."/>
            <person name="Yandava C."/>
            <person name="Wortman J."/>
            <person name="Nusbaum C."/>
            <person name="Birren B."/>
        </authorList>
    </citation>
    <scope>NUCLEOTIDE SEQUENCE</scope>
    <source>
        <strain evidence="2">R3-111a-1</strain>
    </source>
</reference>
<evidence type="ECO:0000256" key="1">
    <source>
        <dbReference type="SAM" id="MobiDB-lite"/>
    </source>
</evidence>